<feature type="region of interest" description="Disordered" evidence="1">
    <location>
        <begin position="733"/>
        <end position="757"/>
    </location>
</feature>
<evidence type="ECO:0000256" key="1">
    <source>
        <dbReference type="SAM" id="MobiDB-lite"/>
    </source>
</evidence>
<feature type="compositionally biased region" description="Basic and acidic residues" evidence="1">
    <location>
        <begin position="669"/>
        <end position="690"/>
    </location>
</feature>
<evidence type="ECO:0000313" key="2">
    <source>
        <dbReference type="EMBL" id="CAF4805502.1"/>
    </source>
</evidence>
<proteinExistence type="predicted"/>
<dbReference type="EMBL" id="CAJOBZ010000006">
    <property type="protein sequence ID" value="CAF4805502.1"/>
    <property type="molecule type" value="Genomic_DNA"/>
</dbReference>
<dbReference type="Proteomes" id="UP000663880">
    <property type="component" value="Unassembled WGS sequence"/>
</dbReference>
<keyword evidence="3" id="KW-1185">Reference proteome</keyword>
<feature type="region of interest" description="Disordered" evidence="1">
    <location>
        <begin position="633"/>
        <end position="710"/>
    </location>
</feature>
<gene>
    <name evidence="2" type="ORF">PMACD_LOCUS3711</name>
</gene>
<comment type="caution">
    <text evidence="2">The sequence shown here is derived from an EMBL/GenBank/DDBJ whole genome shotgun (WGS) entry which is preliminary data.</text>
</comment>
<sequence length="847" mass="96176">MVDIEEENMLSFHTEIGEDLNNIHSNLNHYRQDLTQHTRSLYHCERQQSPMSFRCGFEGNRFNSNKYPSSHRSVLACRSRSPLSLRSGDSVRSAIDITNALKCESFNTHELQMIKNVVCRKLKQKLRKRYEKNRNKFILLNTNNNKIKNIQRKIVSSGESSDSPISSNEDGENQANKIATVFTGPQISQVNKSLVTTTKNNIHLLTDLRIPVQKNMLLNSHKNNNHLGEVMKPDSTLVCNEEITTKECPLQSQRFTETTTTTKTNNLIERHKKTEEQNCCSSENKSNFSAYDNRKRSLKDQCYNNEKKINLSSPKSPFEHLTKDVFKKPLMPMTKAAGKHVNIKDIMISEATMQPLSGSNQKDKKKSLKQMADLKINEVSMKSSLSKKKLFTPKLDLLSVKVASDAAGGSPQAKVDNKEKNKARKLVTSQSCLNRNVSDEEDNVLGLIKKIIPAEQINSTSSKFIKTNSACDDKCNSDVSDTFTDETLNSTAFETDSRKDYIEKSSCQQWHNGSSILRDCSVIINKHATTNMVQRYKRVNSFWDTDIESEKESETVPACKLFNAEIKGQLKDVTSSTLNTTKHQISKNVGKVLTVQDLINKRNAKKKTLNMDIKVSNVKEKKMMENIKKASSEIPQNDKENINKKQNEQNKVESIITKKKKETLGQFRPVKENAFNKKQSGKKENSEWKRKECKRSKSSNRNCSGCDSTTNNTKNCIKKQSYLRTKPVLNSSFNTSDSLNISRTRSKKQNANVDSSKENISQLSDNINITLLSLRPRKLIRPSRTKPNLNSSLNTSDSLNISSWTRSKQQNANLHSSKEDISQLSENVNITLLSLRPRKLIKSKKIA</sequence>
<dbReference type="OrthoDB" id="7381781at2759"/>
<protein>
    <submittedName>
        <fullName evidence="2">Uncharacterized protein</fullName>
    </submittedName>
</protein>
<feature type="compositionally biased region" description="Basic and acidic residues" evidence="1">
    <location>
        <begin position="633"/>
        <end position="651"/>
    </location>
</feature>
<accession>A0A821PM51</accession>
<feature type="compositionally biased region" description="Polar residues" evidence="1">
    <location>
        <begin position="699"/>
        <end position="710"/>
    </location>
</feature>
<evidence type="ECO:0000313" key="3">
    <source>
        <dbReference type="Proteomes" id="UP000663880"/>
    </source>
</evidence>
<reference evidence="2" key="1">
    <citation type="submission" date="2021-02" db="EMBL/GenBank/DDBJ databases">
        <authorList>
            <person name="Steward A R."/>
        </authorList>
    </citation>
    <scope>NUCLEOTIDE SEQUENCE</scope>
</reference>
<dbReference type="AlphaFoldDB" id="A0A821PM51"/>
<organism evidence="2 3">
    <name type="scientific">Pieris macdunnoughi</name>
    <dbReference type="NCBI Taxonomy" id="345717"/>
    <lineage>
        <taxon>Eukaryota</taxon>
        <taxon>Metazoa</taxon>
        <taxon>Ecdysozoa</taxon>
        <taxon>Arthropoda</taxon>
        <taxon>Hexapoda</taxon>
        <taxon>Insecta</taxon>
        <taxon>Pterygota</taxon>
        <taxon>Neoptera</taxon>
        <taxon>Endopterygota</taxon>
        <taxon>Lepidoptera</taxon>
        <taxon>Glossata</taxon>
        <taxon>Ditrysia</taxon>
        <taxon>Papilionoidea</taxon>
        <taxon>Pieridae</taxon>
        <taxon>Pierinae</taxon>
        <taxon>Pieris</taxon>
    </lineage>
</organism>
<name>A0A821PM51_9NEOP</name>